<proteinExistence type="predicted"/>
<evidence type="ECO:0000313" key="1">
    <source>
        <dbReference type="EMBL" id="REF95704.1"/>
    </source>
</evidence>
<dbReference type="OrthoDB" id="3402839at2"/>
<dbReference type="AlphaFoldDB" id="A0A3D9ZGT0"/>
<organism evidence="1 2">
    <name type="scientific">Asanoa ferruginea</name>
    <dbReference type="NCBI Taxonomy" id="53367"/>
    <lineage>
        <taxon>Bacteria</taxon>
        <taxon>Bacillati</taxon>
        <taxon>Actinomycetota</taxon>
        <taxon>Actinomycetes</taxon>
        <taxon>Micromonosporales</taxon>
        <taxon>Micromonosporaceae</taxon>
        <taxon>Asanoa</taxon>
    </lineage>
</organism>
<reference evidence="1 2" key="1">
    <citation type="submission" date="2018-08" db="EMBL/GenBank/DDBJ databases">
        <title>Sequencing the genomes of 1000 actinobacteria strains.</title>
        <authorList>
            <person name="Klenk H.-P."/>
        </authorList>
    </citation>
    <scope>NUCLEOTIDE SEQUENCE [LARGE SCALE GENOMIC DNA]</scope>
    <source>
        <strain evidence="1 2">DSM 44099</strain>
    </source>
</reference>
<name>A0A3D9ZGT0_9ACTN</name>
<dbReference type="RefSeq" id="WP_116067336.1">
    <property type="nucleotide sequence ID" value="NZ_BONB01000057.1"/>
</dbReference>
<protein>
    <submittedName>
        <fullName evidence="1">Uncharacterized protein</fullName>
    </submittedName>
</protein>
<sequence length="211" mass="21504">MADALDHLAGPAGELLARVDDVLARFGSAGDDPVWMLLRRVRALPGEAVTALTPTLSAAPVAAAAATVRERAGPYADAQAALAAPVAWEGPAGEAFAAHAQRLARDLGDAADALAATARLADEVAAWIARTRSRLAAVLADALGSAEAVSVVLGLADAPRSASAIATRVLAAIDEAVTDGESLLHRRQVAGNPRPAALPPASYERITRLSF</sequence>
<comment type="caution">
    <text evidence="1">The sequence shown here is derived from an EMBL/GenBank/DDBJ whole genome shotgun (WGS) entry which is preliminary data.</text>
</comment>
<keyword evidence="2" id="KW-1185">Reference proteome</keyword>
<dbReference type="Proteomes" id="UP000256913">
    <property type="component" value="Unassembled WGS sequence"/>
</dbReference>
<dbReference type="EMBL" id="QUMQ01000001">
    <property type="protein sequence ID" value="REF95704.1"/>
    <property type="molecule type" value="Genomic_DNA"/>
</dbReference>
<gene>
    <name evidence="1" type="ORF">DFJ67_1664</name>
</gene>
<accession>A0A3D9ZGT0</accession>
<evidence type="ECO:0000313" key="2">
    <source>
        <dbReference type="Proteomes" id="UP000256913"/>
    </source>
</evidence>